<evidence type="ECO:0000256" key="1">
    <source>
        <dbReference type="SAM" id="MobiDB-lite"/>
    </source>
</evidence>
<dbReference type="Proteomes" id="UP000460194">
    <property type="component" value="Unassembled WGS sequence"/>
</dbReference>
<sequence length="886" mass="97981">MNPINLNETTIRAELEPGVTYSIKVTLNGIFDKSNDKYPREDLRFEQGDGENRTITMFKDSTPDSVYDFNYTKGVTYVFTHIRYSRGGNNNEYDNLNPTDETTVENARALEEDLDDDAETFAGGEPLDAHIDDALGDTTPTESDSGHVMTSVASTEPLPQFEVQTHSITVTSSDTAETAYARKALTYDVRSRLYSSTKADAIVPDGDLTLISLAPLRTSALDFDDVTVESEGSRTLDYGTERDRAIAKELLEESIKDSLRESYDVRGIDEILSPTPIVESDAFSLHERYDLSVEIGPSGRAYLHVNFRHRQLSHLRLSRLDDDEIHPGLRVKTTYGRQRGYVVSHLSSKTSTEPFERLGNRSVLQYHTDEETVDKETLAVIEREDDRVVEAYRMGHGGDNKPSVLPQKLLVVEPGPGQVDRFDREFAKKARKKTRMSASRCTSKVTEFVGANRTFTFDGATVRFEPTLFAGNDEQRLVQLYGEHERVLTFADGKTGSHPSDTFSKGVAVPPDRFNVTMIRPEQRTDDTDTGWEELQQTLAKGGAEPELVNTIEYDAFDSPSKISIDIGSEIDPDETDAVLVVLPPDNGFEGIAPPGEVYHEGKKTLANAYIYSQMVDINNFGQGQTYLTRNVALGLFAAAGGVPFTVEDSLPGDADMFIGVDVSRRYPDDSSDSQINVAATMTAVYRDGTILGHASTMPQLGEKLADEDVRDIMKQSVLGFNKIHGEYPSRIVIHRDGFMNEDLSLALELLDELGIAYDIVEIRKQPQTRIVAATEVQYDVPSKSVAAINENEPKATLVTFGSPETLAESEHSGLPRPIQIERVAGDTDIETIARQVYLLSQSHVGVHNSTARLPITTAFADRASKAATRGHLVQTSGLEKNLGFI</sequence>
<dbReference type="AlphaFoldDB" id="A0A6B1IFC1"/>
<accession>A0A6B1IFC1</accession>
<dbReference type="SUPFAM" id="SSF53098">
    <property type="entry name" value="Ribonuclease H-like"/>
    <property type="match status" value="1"/>
</dbReference>
<dbReference type="InterPro" id="IPR012337">
    <property type="entry name" value="RNaseH-like_sf"/>
</dbReference>
<dbReference type="Pfam" id="PF02171">
    <property type="entry name" value="Piwi"/>
    <property type="match status" value="1"/>
</dbReference>
<gene>
    <name evidence="3" type="ORF">GLW36_12070</name>
</gene>
<feature type="region of interest" description="Disordered" evidence="1">
    <location>
        <begin position="119"/>
        <end position="148"/>
    </location>
</feature>
<dbReference type="Gene3D" id="3.30.420.10">
    <property type="entry name" value="Ribonuclease H-like superfamily/Ribonuclease H"/>
    <property type="match status" value="1"/>
</dbReference>
<dbReference type="GO" id="GO:0003676">
    <property type="term" value="F:nucleic acid binding"/>
    <property type="evidence" value="ECO:0007669"/>
    <property type="project" value="InterPro"/>
</dbReference>
<dbReference type="Gene3D" id="3.40.50.2300">
    <property type="match status" value="1"/>
</dbReference>
<evidence type="ECO:0000259" key="2">
    <source>
        <dbReference type="PROSITE" id="PS50822"/>
    </source>
</evidence>
<evidence type="ECO:0000313" key="3">
    <source>
        <dbReference type="EMBL" id="MYL17373.1"/>
    </source>
</evidence>
<dbReference type="PROSITE" id="PS50822">
    <property type="entry name" value="PIWI"/>
    <property type="match status" value="1"/>
</dbReference>
<reference evidence="3 4" key="1">
    <citation type="submission" date="2019-11" db="EMBL/GenBank/DDBJ databases">
        <title>Genome sequences of 17 halophilic strains isolated from different environments.</title>
        <authorList>
            <person name="Furrow R.E."/>
        </authorList>
    </citation>
    <scope>NUCLEOTIDE SEQUENCE [LARGE SCALE GENOMIC DNA]</scope>
    <source>
        <strain evidence="3 4">22517_05_Cabo</strain>
    </source>
</reference>
<organism evidence="3 4">
    <name type="scientific">Halorubrum distributum</name>
    <dbReference type="NCBI Taxonomy" id="29283"/>
    <lineage>
        <taxon>Archaea</taxon>
        <taxon>Methanobacteriati</taxon>
        <taxon>Methanobacteriota</taxon>
        <taxon>Stenosarchaea group</taxon>
        <taxon>Halobacteria</taxon>
        <taxon>Halobacteriales</taxon>
        <taxon>Haloferacaceae</taxon>
        <taxon>Halorubrum</taxon>
        <taxon>Halorubrum distributum group</taxon>
    </lineage>
</organism>
<comment type="caution">
    <text evidence="3">The sequence shown here is derived from an EMBL/GenBank/DDBJ whole genome shotgun (WGS) entry which is preliminary data.</text>
</comment>
<dbReference type="EMBL" id="WMEO01000021">
    <property type="protein sequence ID" value="MYL17373.1"/>
    <property type="molecule type" value="Genomic_DNA"/>
</dbReference>
<proteinExistence type="predicted"/>
<feature type="domain" description="Piwi" evidence="2">
    <location>
        <begin position="578"/>
        <end position="873"/>
    </location>
</feature>
<protein>
    <submittedName>
        <fullName evidence="3">Stem cell self-renewal protein Piwi domain protein</fullName>
    </submittedName>
</protein>
<evidence type="ECO:0000313" key="4">
    <source>
        <dbReference type="Proteomes" id="UP000460194"/>
    </source>
</evidence>
<name>A0A6B1IFC1_9EURY</name>
<dbReference type="SMART" id="SM00950">
    <property type="entry name" value="Piwi"/>
    <property type="match status" value="1"/>
</dbReference>
<dbReference type="InterPro" id="IPR036397">
    <property type="entry name" value="RNaseH_sf"/>
</dbReference>
<dbReference type="InterPro" id="IPR003165">
    <property type="entry name" value="Piwi"/>
</dbReference>